<keyword evidence="3" id="KW-1185">Reference proteome</keyword>
<dbReference type="Proteomes" id="UP000235672">
    <property type="component" value="Unassembled WGS sequence"/>
</dbReference>
<accession>A0A2J6PLI9</accession>
<evidence type="ECO:0000313" key="2">
    <source>
        <dbReference type="EMBL" id="PMD14894.1"/>
    </source>
</evidence>
<feature type="signal peptide" evidence="1">
    <location>
        <begin position="1"/>
        <end position="18"/>
    </location>
</feature>
<organism evidence="2 3">
    <name type="scientific">Hyaloscypha hepaticicola</name>
    <dbReference type="NCBI Taxonomy" id="2082293"/>
    <lineage>
        <taxon>Eukaryota</taxon>
        <taxon>Fungi</taxon>
        <taxon>Dikarya</taxon>
        <taxon>Ascomycota</taxon>
        <taxon>Pezizomycotina</taxon>
        <taxon>Leotiomycetes</taxon>
        <taxon>Helotiales</taxon>
        <taxon>Hyaloscyphaceae</taxon>
        <taxon>Hyaloscypha</taxon>
    </lineage>
</organism>
<protein>
    <recommendedName>
        <fullName evidence="4">Apple domain-containing protein</fullName>
    </recommendedName>
</protein>
<keyword evidence="1" id="KW-0732">Signal</keyword>
<gene>
    <name evidence="2" type="ORF">NA56DRAFT_635569</name>
</gene>
<dbReference type="EMBL" id="KZ613518">
    <property type="protein sequence ID" value="PMD14894.1"/>
    <property type="molecule type" value="Genomic_DNA"/>
</dbReference>
<dbReference type="AlphaFoldDB" id="A0A2J6PLI9"/>
<evidence type="ECO:0000313" key="3">
    <source>
        <dbReference type="Proteomes" id="UP000235672"/>
    </source>
</evidence>
<feature type="chain" id="PRO_5014407906" description="Apple domain-containing protein" evidence="1">
    <location>
        <begin position="19"/>
        <end position="200"/>
    </location>
</feature>
<evidence type="ECO:0000256" key="1">
    <source>
        <dbReference type="SAM" id="SignalP"/>
    </source>
</evidence>
<name>A0A2J6PLI9_9HELO</name>
<evidence type="ECO:0008006" key="4">
    <source>
        <dbReference type="Google" id="ProtNLM"/>
    </source>
</evidence>
<dbReference type="OrthoDB" id="3899536at2759"/>
<proteinExistence type="predicted"/>
<sequence length="200" mass="21798">MHFITLSASFFLLVGAFAGAIIERDDNYNDMDEAFNIFKDSNSRWEGAICKSQITIKQFPTLVTPPNFRGGCVRYFQGIDITGVVTEVDIYFPKVQSACDCIALCLDAPMTCTNWVWKHTNVPSLDSGRRSCTLYSSPNLPSGVTLDYDLALSSGFQLLQAANNPQVGAGAPTTVLDNGNPDPFGVSGFLQQDVNGKLYC</sequence>
<reference evidence="2 3" key="1">
    <citation type="submission" date="2016-05" db="EMBL/GenBank/DDBJ databases">
        <title>A degradative enzymes factory behind the ericoid mycorrhizal symbiosis.</title>
        <authorList>
            <consortium name="DOE Joint Genome Institute"/>
            <person name="Martino E."/>
            <person name="Morin E."/>
            <person name="Grelet G."/>
            <person name="Kuo A."/>
            <person name="Kohler A."/>
            <person name="Daghino S."/>
            <person name="Barry K."/>
            <person name="Choi C."/>
            <person name="Cichocki N."/>
            <person name="Clum A."/>
            <person name="Copeland A."/>
            <person name="Hainaut M."/>
            <person name="Haridas S."/>
            <person name="Labutti K."/>
            <person name="Lindquist E."/>
            <person name="Lipzen A."/>
            <person name="Khouja H.-R."/>
            <person name="Murat C."/>
            <person name="Ohm R."/>
            <person name="Olson A."/>
            <person name="Spatafora J."/>
            <person name="Veneault-Fourrey C."/>
            <person name="Henrissat B."/>
            <person name="Grigoriev I."/>
            <person name="Martin F."/>
            <person name="Perotto S."/>
        </authorList>
    </citation>
    <scope>NUCLEOTIDE SEQUENCE [LARGE SCALE GENOMIC DNA]</scope>
    <source>
        <strain evidence="2 3">UAMH 7357</strain>
    </source>
</reference>